<dbReference type="Proteomes" id="UP001610335">
    <property type="component" value="Unassembled WGS sequence"/>
</dbReference>
<evidence type="ECO:0008006" key="3">
    <source>
        <dbReference type="Google" id="ProtNLM"/>
    </source>
</evidence>
<sequence>MHRLRLAEMMSYDFPYRFQFCRSLSNLDPGFFGEELPASLVEKYHYAFRQTADALELSPRLTRFQYLAAAGVPRLFRHPIFSSFIHIAAASKQRRGTPDLNLLVTAATNGDIQLIKSLLEMGASVDSEILCANAWSEAEMRPVWMVLLSYLAICTCTCYITNISLSASEAHLFDLLEILLLQHKNLAECVIHLSYIQPVPPSWDRFDSSFQDTPVPEDIEYFVTLEQIIQGMSPPSKDRLFSLINPAQPELFKTPFQFCVPSFPTHQG</sequence>
<protein>
    <recommendedName>
        <fullName evidence="3">Ankyrin repeat-containing domain protein</fullName>
    </recommendedName>
</protein>
<name>A0ABR4IT38_9EURO</name>
<keyword evidence="2" id="KW-1185">Reference proteome</keyword>
<dbReference type="EMBL" id="JBFXLS010000011">
    <property type="protein sequence ID" value="KAL2830899.1"/>
    <property type="molecule type" value="Genomic_DNA"/>
</dbReference>
<organism evidence="1 2">
    <name type="scientific">Aspergillus cavernicola</name>
    <dbReference type="NCBI Taxonomy" id="176166"/>
    <lineage>
        <taxon>Eukaryota</taxon>
        <taxon>Fungi</taxon>
        <taxon>Dikarya</taxon>
        <taxon>Ascomycota</taxon>
        <taxon>Pezizomycotina</taxon>
        <taxon>Eurotiomycetes</taxon>
        <taxon>Eurotiomycetidae</taxon>
        <taxon>Eurotiales</taxon>
        <taxon>Aspergillaceae</taxon>
        <taxon>Aspergillus</taxon>
        <taxon>Aspergillus subgen. Nidulantes</taxon>
    </lineage>
</organism>
<evidence type="ECO:0000313" key="1">
    <source>
        <dbReference type="EMBL" id="KAL2830899.1"/>
    </source>
</evidence>
<evidence type="ECO:0000313" key="2">
    <source>
        <dbReference type="Proteomes" id="UP001610335"/>
    </source>
</evidence>
<gene>
    <name evidence="1" type="ORF">BDW59DRAFT_158333</name>
</gene>
<proteinExistence type="predicted"/>
<accession>A0ABR4IT38</accession>
<reference evidence="1 2" key="1">
    <citation type="submission" date="2024-07" db="EMBL/GenBank/DDBJ databases">
        <title>Section-level genome sequencing and comparative genomics of Aspergillus sections Usti and Cavernicolus.</title>
        <authorList>
            <consortium name="Lawrence Berkeley National Laboratory"/>
            <person name="Nybo J.L."/>
            <person name="Vesth T.C."/>
            <person name="Theobald S."/>
            <person name="Frisvad J.C."/>
            <person name="Larsen T.O."/>
            <person name="Kjaerboelling I."/>
            <person name="Rothschild-Mancinelli K."/>
            <person name="Lyhne E.K."/>
            <person name="Kogle M.E."/>
            <person name="Barry K."/>
            <person name="Clum A."/>
            <person name="Na H."/>
            <person name="Ledsgaard L."/>
            <person name="Lin J."/>
            <person name="Lipzen A."/>
            <person name="Kuo A."/>
            <person name="Riley R."/>
            <person name="Mondo S."/>
            <person name="LaButti K."/>
            <person name="Haridas S."/>
            <person name="Pangalinan J."/>
            <person name="Salamov A.A."/>
            <person name="Simmons B.A."/>
            <person name="Magnuson J.K."/>
            <person name="Chen J."/>
            <person name="Drula E."/>
            <person name="Henrissat B."/>
            <person name="Wiebenga A."/>
            <person name="Lubbers R.J."/>
            <person name="Gomes A.C."/>
            <person name="Makela M.R."/>
            <person name="Stajich J."/>
            <person name="Grigoriev I.V."/>
            <person name="Mortensen U.H."/>
            <person name="De vries R.P."/>
            <person name="Baker S.E."/>
            <person name="Andersen M.R."/>
        </authorList>
    </citation>
    <scope>NUCLEOTIDE SEQUENCE [LARGE SCALE GENOMIC DNA]</scope>
    <source>
        <strain evidence="1 2">CBS 600.67</strain>
    </source>
</reference>
<comment type="caution">
    <text evidence="1">The sequence shown here is derived from an EMBL/GenBank/DDBJ whole genome shotgun (WGS) entry which is preliminary data.</text>
</comment>